<organism evidence="9 10">
    <name type="scientific">Pseudodesulfovibrio cashew</name>
    <dbReference type="NCBI Taxonomy" id="2678688"/>
    <lineage>
        <taxon>Bacteria</taxon>
        <taxon>Pseudomonadati</taxon>
        <taxon>Thermodesulfobacteriota</taxon>
        <taxon>Desulfovibrionia</taxon>
        <taxon>Desulfovibrionales</taxon>
        <taxon>Desulfovibrionaceae</taxon>
    </lineage>
</organism>
<evidence type="ECO:0000256" key="6">
    <source>
        <dbReference type="ARBA" id="ARBA00023014"/>
    </source>
</evidence>
<evidence type="ECO:0000256" key="5">
    <source>
        <dbReference type="ARBA" id="ARBA00023004"/>
    </source>
</evidence>
<evidence type="ECO:0000313" key="10">
    <source>
        <dbReference type="Proteomes" id="UP000428328"/>
    </source>
</evidence>
<dbReference type="AlphaFoldDB" id="A0A6I6JLS8"/>
<sequence>MKNAIIAIPILALLLLGAHALRQGDFGLAAGFGLVAGLVFSRRGWLRLAAMVALFWGGFIWADATVQLIQFRQAMQLSWERLAWIMGGVIGFDALALLVLFGKTGREYFYKSRATALPRAAIFILTAFGLAMARAKVSFPILLADRYLPGWGWLEIALLSFYAQWIGGLMLDASSHRILRPRIWGLFSAVFFGQLLLGLAGLDRMLMTGTLHLPVPALILAGPVFRGEGLFMIILFSVTVLLVGPAWCSHLCYIGAWDDAMSRRGGRPVPNARWGRLSVYGRLGTLCLTVGVALCLRLLGVSGPTAVGFAALFGLAGVGVMAIVSRRAGVMVHCTAYCPMGLIANVFGKLSPWRIRIDDDCNRCGACFSRCRYSALDAFSVAQGKPAISCTLCGDCVPACAHGRIGYRFPGLSPKQARTVFIVLVVSLHALFLGVARI</sequence>
<dbReference type="GO" id="GO:0046872">
    <property type="term" value="F:metal ion binding"/>
    <property type="evidence" value="ECO:0007669"/>
    <property type="project" value="UniProtKB-KW"/>
</dbReference>
<feature type="transmembrane region" description="Helical" evidence="7">
    <location>
        <begin position="121"/>
        <end position="144"/>
    </location>
</feature>
<evidence type="ECO:0000256" key="4">
    <source>
        <dbReference type="ARBA" id="ARBA00022982"/>
    </source>
</evidence>
<name>A0A6I6JLS8_9BACT</name>
<dbReference type="Pfam" id="PF12801">
    <property type="entry name" value="Fer4_5"/>
    <property type="match status" value="2"/>
</dbReference>
<reference evidence="9 10" key="1">
    <citation type="submission" date="2019-11" db="EMBL/GenBank/DDBJ databases">
        <authorList>
            <person name="Zheng R.K."/>
            <person name="Sun C.M."/>
        </authorList>
    </citation>
    <scope>NUCLEOTIDE SEQUENCE [LARGE SCALE GENOMIC DNA]</scope>
    <source>
        <strain evidence="9 10">SRB007</strain>
    </source>
</reference>
<feature type="domain" description="4Fe-4S ferredoxin-type" evidence="8">
    <location>
        <begin position="353"/>
        <end position="381"/>
    </location>
</feature>
<dbReference type="Gene3D" id="3.30.70.20">
    <property type="match status" value="1"/>
</dbReference>
<keyword evidence="7" id="KW-0812">Transmembrane</keyword>
<feature type="transmembrane region" description="Helical" evidence="7">
    <location>
        <begin position="305"/>
        <end position="324"/>
    </location>
</feature>
<gene>
    <name evidence="9" type="ORF">GM415_14280</name>
</gene>
<feature type="transmembrane region" description="Helical" evidence="7">
    <location>
        <begin position="82"/>
        <end position="101"/>
    </location>
</feature>
<dbReference type="GO" id="GO:0051539">
    <property type="term" value="F:4 iron, 4 sulfur cluster binding"/>
    <property type="evidence" value="ECO:0007669"/>
    <property type="project" value="UniProtKB-KW"/>
</dbReference>
<proteinExistence type="predicted"/>
<evidence type="ECO:0000313" key="9">
    <source>
        <dbReference type="EMBL" id="QGY41242.1"/>
    </source>
</evidence>
<dbReference type="PANTHER" id="PTHR30176">
    <property type="entry name" value="FERREDOXIN-TYPE PROTEIN NAPH"/>
    <property type="match status" value="1"/>
</dbReference>
<keyword evidence="6" id="KW-0411">Iron-sulfur</keyword>
<evidence type="ECO:0000256" key="1">
    <source>
        <dbReference type="ARBA" id="ARBA00022448"/>
    </source>
</evidence>
<dbReference type="InterPro" id="IPR051684">
    <property type="entry name" value="Electron_Trans/Redox"/>
</dbReference>
<evidence type="ECO:0000256" key="2">
    <source>
        <dbReference type="ARBA" id="ARBA00022485"/>
    </source>
</evidence>
<accession>A0A6I6JLS8</accession>
<evidence type="ECO:0000259" key="8">
    <source>
        <dbReference type="PROSITE" id="PS51379"/>
    </source>
</evidence>
<keyword evidence="4" id="KW-0249">Electron transport</keyword>
<dbReference type="Proteomes" id="UP000428328">
    <property type="component" value="Chromosome"/>
</dbReference>
<dbReference type="PROSITE" id="PS51379">
    <property type="entry name" value="4FE4S_FER_2"/>
    <property type="match status" value="1"/>
</dbReference>
<feature type="transmembrane region" description="Helical" evidence="7">
    <location>
        <begin position="183"/>
        <end position="202"/>
    </location>
</feature>
<feature type="transmembrane region" description="Helical" evidence="7">
    <location>
        <begin position="151"/>
        <end position="171"/>
    </location>
</feature>
<dbReference type="PANTHER" id="PTHR30176:SF3">
    <property type="entry name" value="FERREDOXIN-TYPE PROTEIN NAPH"/>
    <property type="match status" value="1"/>
</dbReference>
<keyword evidence="7" id="KW-1133">Transmembrane helix</keyword>
<keyword evidence="2" id="KW-0004">4Fe-4S</keyword>
<dbReference type="KEGG" id="psel:GM415_14280"/>
<dbReference type="RefSeq" id="WP_158949312.1">
    <property type="nucleotide sequence ID" value="NZ_CP046400.1"/>
</dbReference>
<evidence type="ECO:0000256" key="7">
    <source>
        <dbReference type="SAM" id="Phobius"/>
    </source>
</evidence>
<feature type="transmembrane region" description="Helical" evidence="7">
    <location>
        <begin position="231"/>
        <end position="256"/>
    </location>
</feature>
<feature type="transmembrane region" description="Helical" evidence="7">
    <location>
        <begin position="277"/>
        <end position="299"/>
    </location>
</feature>
<dbReference type="GO" id="GO:0005886">
    <property type="term" value="C:plasma membrane"/>
    <property type="evidence" value="ECO:0007669"/>
    <property type="project" value="TreeGrafter"/>
</dbReference>
<keyword evidence="10" id="KW-1185">Reference proteome</keyword>
<dbReference type="SUPFAM" id="SSF54862">
    <property type="entry name" value="4Fe-4S ferredoxins"/>
    <property type="match status" value="1"/>
</dbReference>
<feature type="transmembrane region" description="Helical" evidence="7">
    <location>
        <begin position="417"/>
        <end position="436"/>
    </location>
</feature>
<keyword evidence="5" id="KW-0408">Iron</keyword>
<keyword evidence="1" id="KW-0813">Transport</keyword>
<keyword evidence="7" id="KW-0472">Membrane</keyword>
<dbReference type="InterPro" id="IPR017896">
    <property type="entry name" value="4Fe4S_Fe-S-bd"/>
</dbReference>
<dbReference type="EMBL" id="CP046400">
    <property type="protein sequence ID" value="QGY41242.1"/>
    <property type="molecule type" value="Genomic_DNA"/>
</dbReference>
<protein>
    <submittedName>
        <fullName evidence="9">4Fe-4S binding protein</fullName>
    </submittedName>
</protein>
<evidence type="ECO:0000256" key="3">
    <source>
        <dbReference type="ARBA" id="ARBA00022723"/>
    </source>
</evidence>
<feature type="transmembrane region" description="Helical" evidence="7">
    <location>
        <begin position="44"/>
        <end position="62"/>
    </location>
</feature>
<keyword evidence="3" id="KW-0479">Metal-binding</keyword>